<dbReference type="Pfam" id="PF07969">
    <property type="entry name" value="Amidohydro_3"/>
    <property type="match status" value="1"/>
</dbReference>
<feature type="signal peptide" evidence="1">
    <location>
        <begin position="1"/>
        <end position="25"/>
    </location>
</feature>
<accession>A0A4Q7MGJ0</accession>
<evidence type="ECO:0000256" key="1">
    <source>
        <dbReference type="SAM" id="SignalP"/>
    </source>
</evidence>
<evidence type="ECO:0000313" key="3">
    <source>
        <dbReference type="EMBL" id="RZS67274.1"/>
    </source>
</evidence>
<dbReference type="InterPro" id="IPR013108">
    <property type="entry name" value="Amidohydro_3"/>
</dbReference>
<proteinExistence type="predicted"/>
<protein>
    <recommendedName>
        <fullName evidence="2">Amidohydrolase 3 domain-containing protein</fullName>
    </recommendedName>
</protein>
<feature type="chain" id="PRO_5030098136" description="Amidohydrolase 3 domain-containing protein" evidence="1">
    <location>
        <begin position="26"/>
        <end position="562"/>
    </location>
</feature>
<dbReference type="GO" id="GO:0016810">
    <property type="term" value="F:hydrolase activity, acting on carbon-nitrogen (but not peptide) bonds"/>
    <property type="evidence" value="ECO:0007669"/>
    <property type="project" value="InterPro"/>
</dbReference>
<dbReference type="InterPro" id="IPR011059">
    <property type="entry name" value="Metal-dep_hydrolase_composite"/>
</dbReference>
<dbReference type="PANTHER" id="PTHR22642:SF2">
    <property type="entry name" value="PROTEIN LONG AFTER FAR-RED 3"/>
    <property type="match status" value="1"/>
</dbReference>
<sequence>MIFHRPALALALAAGLSVLSTPTLAASGNNADMLLHNGRIYTENPQQLWVEAIAIKDGNILALGKDVDLLPLRSAQTEVVDLQGKMAMPGIVEAHSHPVWGGLKQLFQCNFPFTVTPEALADIIQACVARDDTAWIRGGQWDSSFFKTHNIESPRRWLDAVSGDKAITLTDDTGHNAWVNSKALALLKIDANFQPPSGMSIGREADGKTPNGVLYEGNNYLRAFVPDWSEKQYLAAADYAIQQSNRYGITGIKDADASEAVVKAYHALDTQKGLNANVATAIRISQTYATPRLKTNYLKIYVDGVPTSGHTAAMLNPYADADAHDPHALGMLVVPEDELKRVVLEFDKAGYGLKMHTAGDRAIRLALDAIEAARQANGKPGTMHELAHAEFISAQDLPRFGSLNAAADFSPYIWYPSPLIDAIRKSVGDRADQMFPARTLLDQHATIIAGSDWPSGVKDNNPWPAIEALLTRADPHGQRAGQTLNKEQAIKLEEALRIFTQAGAKAIGREEQTGTLEVGKSADIIVLDRNLFTVPTADISDTEVLLTIFQGRPVHTATPAKR</sequence>
<dbReference type="InterPro" id="IPR032466">
    <property type="entry name" value="Metal_Hydrolase"/>
</dbReference>
<dbReference type="Proteomes" id="UP000292039">
    <property type="component" value="Unassembled WGS sequence"/>
</dbReference>
<reference evidence="3 4" key="1">
    <citation type="submission" date="2019-02" db="EMBL/GenBank/DDBJ databases">
        <title>Genomic Encyclopedia of Type Strains, Phase IV (KMG-IV): sequencing the most valuable type-strain genomes for metagenomic binning, comparative biology and taxonomic classification.</title>
        <authorList>
            <person name="Goeker M."/>
        </authorList>
    </citation>
    <scope>NUCLEOTIDE SEQUENCE [LARGE SCALE GENOMIC DNA]</scope>
    <source>
        <strain evidence="3 4">DSM 16618</strain>
    </source>
</reference>
<dbReference type="RefSeq" id="WP_130487379.1">
    <property type="nucleotide sequence ID" value="NZ_CBCSEB010000008.1"/>
</dbReference>
<dbReference type="Gene3D" id="2.30.40.10">
    <property type="entry name" value="Urease, subunit C, domain 1"/>
    <property type="match status" value="1"/>
</dbReference>
<dbReference type="Gene3D" id="3.10.310.70">
    <property type="match status" value="1"/>
</dbReference>
<dbReference type="EMBL" id="SGWZ01000004">
    <property type="protein sequence ID" value="RZS67274.1"/>
    <property type="molecule type" value="Genomic_DNA"/>
</dbReference>
<dbReference type="InterPro" id="IPR033932">
    <property type="entry name" value="YtcJ-like"/>
</dbReference>
<evidence type="ECO:0000313" key="4">
    <source>
        <dbReference type="Proteomes" id="UP000292039"/>
    </source>
</evidence>
<organism evidence="3 4">
    <name type="scientific">Kerstersia gyiorum</name>
    <dbReference type="NCBI Taxonomy" id="206506"/>
    <lineage>
        <taxon>Bacteria</taxon>
        <taxon>Pseudomonadati</taxon>
        <taxon>Pseudomonadota</taxon>
        <taxon>Betaproteobacteria</taxon>
        <taxon>Burkholderiales</taxon>
        <taxon>Alcaligenaceae</taxon>
        <taxon>Kerstersia</taxon>
    </lineage>
</organism>
<feature type="domain" description="Amidohydrolase 3" evidence="2">
    <location>
        <begin position="78"/>
        <end position="555"/>
    </location>
</feature>
<evidence type="ECO:0000259" key="2">
    <source>
        <dbReference type="Pfam" id="PF07969"/>
    </source>
</evidence>
<dbReference type="Gene3D" id="3.20.20.140">
    <property type="entry name" value="Metal-dependent hydrolases"/>
    <property type="match status" value="1"/>
</dbReference>
<keyword evidence="1" id="KW-0732">Signal</keyword>
<dbReference type="SUPFAM" id="SSF51556">
    <property type="entry name" value="Metallo-dependent hydrolases"/>
    <property type="match status" value="1"/>
</dbReference>
<comment type="caution">
    <text evidence="3">The sequence shown here is derived from an EMBL/GenBank/DDBJ whole genome shotgun (WGS) entry which is preliminary data.</text>
</comment>
<dbReference type="PANTHER" id="PTHR22642">
    <property type="entry name" value="IMIDAZOLONEPROPIONASE"/>
    <property type="match status" value="1"/>
</dbReference>
<dbReference type="CDD" id="cd01300">
    <property type="entry name" value="YtcJ_like"/>
    <property type="match status" value="1"/>
</dbReference>
<gene>
    <name evidence="3" type="ORF">EV679_2487</name>
</gene>
<dbReference type="SUPFAM" id="SSF51338">
    <property type="entry name" value="Composite domain of metallo-dependent hydrolases"/>
    <property type="match status" value="1"/>
</dbReference>
<name>A0A4Q7MGJ0_9BURK</name>
<dbReference type="AlphaFoldDB" id="A0A4Q7MGJ0"/>